<dbReference type="Proteomes" id="UP001172457">
    <property type="component" value="Chromosome 5"/>
</dbReference>
<keyword evidence="3" id="KW-1185">Reference proteome</keyword>
<dbReference type="PANTHER" id="PTHR36339:SF2">
    <property type="entry name" value="F23A5.5"/>
    <property type="match status" value="1"/>
</dbReference>
<dbReference type="EMBL" id="JARYMX010000005">
    <property type="protein sequence ID" value="KAJ9549118.1"/>
    <property type="molecule type" value="Genomic_DNA"/>
</dbReference>
<evidence type="ECO:0000313" key="2">
    <source>
        <dbReference type="EMBL" id="KAJ9549118.1"/>
    </source>
</evidence>
<gene>
    <name evidence="2" type="ORF">OSB04_021661</name>
</gene>
<accession>A0AA38SUX0</accession>
<feature type="region of interest" description="Disordered" evidence="1">
    <location>
        <begin position="148"/>
        <end position="205"/>
    </location>
</feature>
<name>A0AA38SUX0_9ASTR</name>
<evidence type="ECO:0000256" key="1">
    <source>
        <dbReference type="SAM" id="MobiDB-lite"/>
    </source>
</evidence>
<comment type="caution">
    <text evidence="2">The sequence shown here is derived from an EMBL/GenBank/DDBJ whole genome shotgun (WGS) entry which is preliminary data.</text>
</comment>
<evidence type="ECO:0000313" key="3">
    <source>
        <dbReference type="Proteomes" id="UP001172457"/>
    </source>
</evidence>
<sequence length="205" mass="23082">MMLGKIGRRIRIGASERLRLVRSSRRFSTNNKAAIEPTKNGEKTDGALTHHDSYRDLDKLDFMTAAKILFTTPPKQKKFGLVSSVSAVYLVAQYARHEMKKMDAELEKKQVEEAKKTKAAEGEALQSNPQLLEVKERLDSLEKTVKEIMTESKTQRNIKVSDRQEGDRKQHASSPVGSDCPKNKQETHDAGDQKGSQARSARDEK</sequence>
<dbReference type="AlphaFoldDB" id="A0AA38SUX0"/>
<reference evidence="2" key="1">
    <citation type="submission" date="2023-03" db="EMBL/GenBank/DDBJ databases">
        <title>Chromosome-scale reference genome and RAD-based genetic map of yellow starthistle (Centaurea solstitialis) reveal putative structural variation and QTLs associated with invader traits.</title>
        <authorList>
            <person name="Reatini B."/>
            <person name="Cang F.A."/>
            <person name="Jiang Q."/>
            <person name="Mckibben M.T.W."/>
            <person name="Barker M.S."/>
            <person name="Rieseberg L.H."/>
            <person name="Dlugosch K.M."/>
        </authorList>
    </citation>
    <scope>NUCLEOTIDE SEQUENCE</scope>
    <source>
        <strain evidence="2">CAN-66</strain>
        <tissue evidence="2">Leaf</tissue>
    </source>
</reference>
<protein>
    <submittedName>
        <fullName evidence="2">Uncharacterized protein</fullName>
    </submittedName>
</protein>
<feature type="compositionally biased region" description="Basic and acidic residues" evidence="1">
    <location>
        <begin position="181"/>
        <end position="192"/>
    </location>
</feature>
<proteinExistence type="predicted"/>
<organism evidence="2 3">
    <name type="scientific">Centaurea solstitialis</name>
    <name type="common">yellow star-thistle</name>
    <dbReference type="NCBI Taxonomy" id="347529"/>
    <lineage>
        <taxon>Eukaryota</taxon>
        <taxon>Viridiplantae</taxon>
        <taxon>Streptophyta</taxon>
        <taxon>Embryophyta</taxon>
        <taxon>Tracheophyta</taxon>
        <taxon>Spermatophyta</taxon>
        <taxon>Magnoliopsida</taxon>
        <taxon>eudicotyledons</taxon>
        <taxon>Gunneridae</taxon>
        <taxon>Pentapetalae</taxon>
        <taxon>asterids</taxon>
        <taxon>campanulids</taxon>
        <taxon>Asterales</taxon>
        <taxon>Asteraceae</taxon>
        <taxon>Carduoideae</taxon>
        <taxon>Cardueae</taxon>
        <taxon>Centaureinae</taxon>
        <taxon>Centaurea</taxon>
    </lineage>
</organism>
<dbReference type="PANTHER" id="PTHR36339">
    <property type="entry name" value="F23A5.5"/>
    <property type="match status" value="1"/>
</dbReference>
<feature type="compositionally biased region" description="Basic and acidic residues" evidence="1">
    <location>
        <begin position="148"/>
        <end position="170"/>
    </location>
</feature>